<evidence type="ECO:0000313" key="3">
    <source>
        <dbReference type="Proteomes" id="UP000257109"/>
    </source>
</evidence>
<evidence type="ECO:0000256" key="1">
    <source>
        <dbReference type="SAM" id="MobiDB-lite"/>
    </source>
</evidence>
<evidence type="ECO:0000313" key="2">
    <source>
        <dbReference type="EMBL" id="RDY02971.1"/>
    </source>
</evidence>
<feature type="region of interest" description="Disordered" evidence="1">
    <location>
        <begin position="118"/>
        <end position="143"/>
    </location>
</feature>
<gene>
    <name evidence="2" type="ORF">CR513_13508</name>
</gene>
<organism evidence="2 3">
    <name type="scientific">Mucuna pruriens</name>
    <name type="common">Velvet bean</name>
    <name type="synonym">Dolichos pruriens</name>
    <dbReference type="NCBI Taxonomy" id="157652"/>
    <lineage>
        <taxon>Eukaryota</taxon>
        <taxon>Viridiplantae</taxon>
        <taxon>Streptophyta</taxon>
        <taxon>Embryophyta</taxon>
        <taxon>Tracheophyta</taxon>
        <taxon>Spermatophyta</taxon>
        <taxon>Magnoliopsida</taxon>
        <taxon>eudicotyledons</taxon>
        <taxon>Gunneridae</taxon>
        <taxon>Pentapetalae</taxon>
        <taxon>rosids</taxon>
        <taxon>fabids</taxon>
        <taxon>Fabales</taxon>
        <taxon>Fabaceae</taxon>
        <taxon>Papilionoideae</taxon>
        <taxon>50 kb inversion clade</taxon>
        <taxon>NPAAA clade</taxon>
        <taxon>indigoferoid/millettioid clade</taxon>
        <taxon>Phaseoleae</taxon>
        <taxon>Mucuna</taxon>
    </lineage>
</organism>
<dbReference type="Proteomes" id="UP000257109">
    <property type="component" value="Unassembled WGS sequence"/>
</dbReference>
<dbReference type="AlphaFoldDB" id="A0A371HJJ5"/>
<feature type="non-terminal residue" evidence="2">
    <location>
        <position position="1"/>
    </location>
</feature>
<dbReference type="EMBL" id="QJKJ01002421">
    <property type="protein sequence ID" value="RDY02971.1"/>
    <property type="molecule type" value="Genomic_DNA"/>
</dbReference>
<dbReference type="OrthoDB" id="1433060at2759"/>
<sequence length="143" mass="16324">MGQILEMLKSMSNQGALEQPRATPHHVISNQISQKDPYHENNEAQTIIPPHAHPGKDSRLDALEVFKHVGIDDVDLCLFPIIVIPPKFELPTFDKYRRTSYPRSHLIMYCRKMTLHTHDDTTNPLLPREPHKSSSQMVPGIKA</sequence>
<proteinExistence type="predicted"/>
<reference evidence="2" key="1">
    <citation type="submission" date="2018-05" db="EMBL/GenBank/DDBJ databases">
        <title>Draft genome of Mucuna pruriens seed.</title>
        <authorList>
            <person name="Nnadi N.E."/>
            <person name="Vos R."/>
            <person name="Hasami M.H."/>
            <person name="Devisetty U.K."/>
            <person name="Aguiy J.C."/>
        </authorList>
    </citation>
    <scope>NUCLEOTIDE SEQUENCE [LARGE SCALE GENOMIC DNA]</scope>
    <source>
        <strain evidence="2">JCA_2017</strain>
    </source>
</reference>
<protein>
    <submittedName>
        <fullName evidence="2">Uncharacterized protein</fullName>
    </submittedName>
</protein>
<name>A0A371HJJ5_MUCPR</name>
<keyword evidence="3" id="KW-1185">Reference proteome</keyword>
<accession>A0A371HJJ5</accession>
<comment type="caution">
    <text evidence="2">The sequence shown here is derived from an EMBL/GenBank/DDBJ whole genome shotgun (WGS) entry which is preliminary data.</text>
</comment>